<feature type="transmembrane region" description="Helical" evidence="2">
    <location>
        <begin position="12"/>
        <end position="31"/>
    </location>
</feature>
<sequence>MYIKPLLYQPEIQSFIFLISSILILLFKFYFTQTFSLFTLFLYLIIIILICRRIATGHSYIPPKNTDLTGQTIIVTGAASGIGRVSAIEFAKLGAKVIVGIRGQNRAEQTARLLAQEAKIIDTGKIVGYDLDLSTLSTVKQFANKILEHEQHVNILLNNAGMAHSIHSLTADGLETEFGTNHIGHFYLTKLLLPLLIRSKARIVNVSSTGHCFVDHRINYEFPSSSYNAQISYGQSKLAQIWHAYELQERYGQQGINAYSLHPGMIYTEITRRAPKLFDIFYQVILLIIGKSIYQGAQTSLYCSLSNQARPGQYHGNCKQAKSSPLAFNKQLAEECWKFSEKIISEKTKYF</sequence>
<dbReference type="Pfam" id="PF00106">
    <property type="entry name" value="adh_short"/>
    <property type="match status" value="1"/>
</dbReference>
<dbReference type="Gene3D" id="3.40.50.720">
    <property type="entry name" value="NAD(P)-binding Rossmann-like Domain"/>
    <property type="match status" value="1"/>
</dbReference>
<gene>
    <name evidence="3" type="ORF">KQP761_LOCUS8531</name>
</gene>
<dbReference type="AlphaFoldDB" id="A0A815J462"/>
<evidence type="ECO:0000256" key="1">
    <source>
        <dbReference type="ARBA" id="ARBA00023002"/>
    </source>
</evidence>
<dbReference type="InterPro" id="IPR002347">
    <property type="entry name" value="SDR_fam"/>
</dbReference>
<keyword evidence="1" id="KW-0560">Oxidoreductase</keyword>
<keyword evidence="2" id="KW-1133">Transmembrane helix</keyword>
<keyword evidence="2" id="KW-0812">Transmembrane</keyword>
<organism evidence="3 4">
    <name type="scientific">Rotaria magnacalcarata</name>
    <dbReference type="NCBI Taxonomy" id="392030"/>
    <lineage>
        <taxon>Eukaryota</taxon>
        <taxon>Metazoa</taxon>
        <taxon>Spiralia</taxon>
        <taxon>Gnathifera</taxon>
        <taxon>Rotifera</taxon>
        <taxon>Eurotatoria</taxon>
        <taxon>Bdelloidea</taxon>
        <taxon>Philodinida</taxon>
        <taxon>Philodinidae</taxon>
        <taxon>Rotaria</taxon>
    </lineage>
</organism>
<feature type="transmembrane region" description="Helical" evidence="2">
    <location>
        <begin position="37"/>
        <end position="55"/>
    </location>
</feature>
<name>A0A815J462_9BILA</name>
<dbReference type="OrthoDB" id="191139at2759"/>
<dbReference type="PRINTS" id="PR00081">
    <property type="entry name" value="GDHRDH"/>
</dbReference>
<dbReference type="InterPro" id="IPR036291">
    <property type="entry name" value="NAD(P)-bd_dom_sf"/>
</dbReference>
<evidence type="ECO:0000313" key="3">
    <source>
        <dbReference type="EMBL" id="CAF1377338.1"/>
    </source>
</evidence>
<dbReference type="GO" id="GO:0016491">
    <property type="term" value="F:oxidoreductase activity"/>
    <property type="evidence" value="ECO:0007669"/>
    <property type="project" value="UniProtKB-KW"/>
</dbReference>
<dbReference type="EMBL" id="CAJNOW010003282">
    <property type="protein sequence ID" value="CAF1377338.1"/>
    <property type="molecule type" value="Genomic_DNA"/>
</dbReference>
<reference evidence="3" key="1">
    <citation type="submission" date="2021-02" db="EMBL/GenBank/DDBJ databases">
        <authorList>
            <person name="Nowell W R."/>
        </authorList>
    </citation>
    <scope>NUCLEOTIDE SEQUENCE</scope>
</reference>
<dbReference type="Proteomes" id="UP000663834">
    <property type="component" value="Unassembled WGS sequence"/>
</dbReference>
<comment type="caution">
    <text evidence="3">The sequence shown here is derived from an EMBL/GenBank/DDBJ whole genome shotgun (WGS) entry which is preliminary data.</text>
</comment>
<dbReference type="PANTHER" id="PTHR43157">
    <property type="entry name" value="PHOSPHATIDYLINOSITOL-GLYCAN BIOSYNTHESIS CLASS F PROTEIN-RELATED"/>
    <property type="match status" value="1"/>
</dbReference>
<proteinExistence type="predicted"/>
<keyword evidence="2" id="KW-0472">Membrane</keyword>
<dbReference type="SUPFAM" id="SSF51735">
    <property type="entry name" value="NAD(P)-binding Rossmann-fold domains"/>
    <property type="match status" value="1"/>
</dbReference>
<evidence type="ECO:0000256" key="2">
    <source>
        <dbReference type="SAM" id="Phobius"/>
    </source>
</evidence>
<dbReference type="PANTHER" id="PTHR43157:SF31">
    <property type="entry name" value="PHOSPHATIDYLINOSITOL-GLYCAN BIOSYNTHESIS CLASS F PROTEIN"/>
    <property type="match status" value="1"/>
</dbReference>
<accession>A0A815J462</accession>
<evidence type="ECO:0000313" key="4">
    <source>
        <dbReference type="Proteomes" id="UP000663834"/>
    </source>
</evidence>
<protein>
    <submittedName>
        <fullName evidence="3">Uncharacterized protein</fullName>
    </submittedName>
</protein>